<proteinExistence type="predicted"/>
<gene>
    <name evidence="3" type="ORF">SDC9_165707</name>
</gene>
<keyword evidence="1" id="KW-0723">Serine/threonine-protein kinase</keyword>
<dbReference type="AlphaFoldDB" id="A0A645FV75"/>
<keyword evidence="1" id="KW-0418">Kinase</keyword>
<dbReference type="Pfam" id="PF13581">
    <property type="entry name" value="HATPase_c_2"/>
    <property type="match status" value="1"/>
</dbReference>
<evidence type="ECO:0000313" key="3">
    <source>
        <dbReference type="EMBL" id="MPN18347.1"/>
    </source>
</evidence>
<reference evidence="3" key="1">
    <citation type="submission" date="2019-08" db="EMBL/GenBank/DDBJ databases">
        <authorList>
            <person name="Kucharzyk K."/>
            <person name="Murdoch R.W."/>
            <person name="Higgins S."/>
            <person name="Loffler F."/>
        </authorList>
    </citation>
    <scope>NUCLEOTIDE SEQUENCE</scope>
</reference>
<dbReference type="InterPro" id="IPR036890">
    <property type="entry name" value="HATPase_C_sf"/>
</dbReference>
<evidence type="ECO:0000256" key="1">
    <source>
        <dbReference type="ARBA" id="ARBA00022527"/>
    </source>
</evidence>
<dbReference type="InterPro" id="IPR003594">
    <property type="entry name" value="HATPase_dom"/>
</dbReference>
<dbReference type="SUPFAM" id="SSF55874">
    <property type="entry name" value="ATPase domain of HSP90 chaperone/DNA topoisomerase II/histidine kinase"/>
    <property type="match status" value="1"/>
</dbReference>
<comment type="caution">
    <text evidence="3">The sequence shown here is derived from an EMBL/GenBank/DDBJ whole genome shotgun (WGS) entry which is preliminary data.</text>
</comment>
<protein>
    <recommendedName>
        <fullName evidence="2">Histidine kinase/HSP90-like ATPase domain-containing protein</fullName>
    </recommendedName>
</protein>
<dbReference type="PANTHER" id="PTHR35526">
    <property type="entry name" value="ANTI-SIGMA-F FACTOR RSBW-RELATED"/>
    <property type="match status" value="1"/>
</dbReference>
<evidence type="ECO:0000259" key="2">
    <source>
        <dbReference type="Pfam" id="PF13581"/>
    </source>
</evidence>
<organism evidence="3">
    <name type="scientific">bioreactor metagenome</name>
    <dbReference type="NCBI Taxonomy" id="1076179"/>
    <lineage>
        <taxon>unclassified sequences</taxon>
        <taxon>metagenomes</taxon>
        <taxon>ecological metagenomes</taxon>
    </lineage>
</organism>
<dbReference type="PANTHER" id="PTHR35526:SF6">
    <property type="entry name" value="SLR1861 PROTEIN"/>
    <property type="match status" value="1"/>
</dbReference>
<dbReference type="CDD" id="cd16936">
    <property type="entry name" value="HATPase_RsbW-like"/>
    <property type="match status" value="1"/>
</dbReference>
<dbReference type="Gene3D" id="3.30.565.10">
    <property type="entry name" value="Histidine kinase-like ATPase, C-terminal domain"/>
    <property type="match status" value="1"/>
</dbReference>
<keyword evidence="1" id="KW-0808">Transferase</keyword>
<accession>A0A645FV75</accession>
<feature type="domain" description="Histidine kinase/HSP90-like ATPase" evidence="2">
    <location>
        <begin position="12"/>
        <end position="136"/>
    </location>
</feature>
<dbReference type="GO" id="GO:0004674">
    <property type="term" value="F:protein serine/threonine kinase activity"/>
    <property type="evidence" value="ECO:0007669"/>
    <property type="project" value="UniProtKB-KW"/>
</dbReference>
<dbReference type="EMBL" id="VSSQ01065658">
    <property type="protein sequence ID" value="MPN18347.1"/>
    <property type="molecule type" value="Genomic_DNA"/>
</dbReference>
<sequence length="139" mass="15600">MSQLNKILKLKNDISQVALLEKFTEEIGNVINLPIDFVMSLNLAIEELVANTIQYGYPTGMEDIISIEAIQSANVLTFIIQDAGVEFDPTVVPEADINLNLEQRKIGGLGLFLAKKNMDEITYKRINNKNILTLKKHIK</sequence>
<name>A0A645FV75_9ZZZZ</name>
<dbReference type="InterPro" id="IPR050267">
    <property type="entry name" value="Anti-sigma-factor_SerPK"/>
</dbReference>